<evidence type="ECO:0000256" key="5">
    <source>
        <dbReference type="SAM" id="MobiDB-lite"/>
    </source>
</evidence>
<reference evidence="8 9" key="1">
    <citation type="submission" date="2017-02" db="EMBL/GenBank/DDBJ databases">
        <authorList>
            <person name="Peterson S.W."/>
        </authorList>
    </citation>
    <scope>NUCLEOTIDE SEQUENCE [LARGE SCALE GENOMIC DNA]</scope>
    <source>
        <strain evidence="8 9">ATCC 51222</strain>
    </source>
</reference>
<feature type="transmembrane region" description="Helical" evidence="6">
    <location>
        <begin position="155"/>
        <end position="177"/>
    </location>
</feature>
<feature type="compositionally biased region" description="Polar residues" evidence="5">
    <location>
        <begin position="25"/>
        <end position="35"/>
    </location>
</feature>
<dbReference type="OrthoDB" id="9816361at2"/>
<dbReference type="GO" id="GO:0016020">
    <property type="term" value="C:membrane"/>
    <property type="evidence" value="ECO:0007669"/>
    <property type="project" value="UniProtKB-SubCell"/>
</dbReference>
<dbReference type="EMBL" id="FUWW01000012">
    <property type="protein sequence ID" value="SJZ64658.1"/>
    <property type="molecule type" value="Genomic_DNA"/>
</dbReference>
<keyword evidence="2 6" id="KW-0812">Transmembrane</keyword>
<proteinExistence type="predicted"/>
<dbReference type="AlphaFoldDB" id="A0A1T4MCZ2"/>
<dbReference type="InterPro" id="IPR007829">
    <property type="entry name" value="TM2"/>
</dbReference>
<evidence type="ECO:0000256" key="3">
    <source>
        <dbReference type="ARBA" id="ARBA00022989"/>
    </source>
</evidence>
<dbReference type="RefSeq" id="WP_078768700.1">
    <property type="nucleotide sequence ID" value="NZ_FUWW01000012.1"/>
</dbReference>
<evidence type="ECO:0000256" key="1">
    <source>
        <dbReference type="ARBA" id="ARBA00004141"/>
    </source>
</evidence>
<feature type="transmembrane region" description="Helical" evidence="6">
    <location>
        <begin position="125"/>
        <end position="143"/>
    </location>
</feature>
<sequence length="212" mass="23423">MKCPNCGRDLLEGEICTCTTVEQDAQTTAQAQPENEVQPEVEAPIETAEQPQPENTYYQPPTQPEMNYGEYQNSFDGNQQYAQPFGAPQQNYYDPTQQAPYYNPVMSAPAPMTDYPEGYKPKKKYVAVILGATLGAFGIHNFYLGNNGKATAQLLVALIGSLFFGLGLVAAEVWALVETVQILTDKIEADSNNYKIMTFAEELAKAQSNEQK</sequence>
<evidence type="ECO:0000256" key="6">
    <source>
        <dbReference type="SAM" id="Phobius"/>
    </source>
</evidence>
<gene>
    <name evidence="8" type="ORF">SAMN02745114_01225</name>
</gene>
<evidence type="ECO:0000313" key="9">
    <source>
        <dbReference type="Proteomes" id="UP000190657"/>
    </source>
</evidence>
<dbReference type="Pfam" id="PF05154">
    <property type="entry name" value="TM2"/>
    <property type="match status" value="1"/>
</dbReference>
<organism evidence="8 9">
    <name type="scientific">Eubacterium coprostanoligenes</name>
    <dbReference type="NCBI Taxonomy" id="290054"/>
    <lineage>
        <taxon>Bacteria</taxon>
        <taxon>Bacillati</taxon>
        <taxon>Bacillota</taxon>
        <taxon>Clostridia</taxon>
        <taxon>Eubacteriales</taxon>
        <taxon>Eubacteriaceae</taxon>
        <taxon>Eubacterium</taxon>
    </lineage>
</organism>
<comment type="subcellular location">
    <subcellularLocation>
        <location evidence="1">Membrane</location>
        <topology evidence="1">Multi-pass membrane protein</topology>
    </subcellularLocation>
</comment>
<keyword evidence="4 6" id="KW-0472">Membrane</keyword>
<feature type="domain" description="TM2" evidence="7">
    <location>
        <begin position="121"/>
        <end position="165"/>
    </location>
</feature>
<dbReference type="Proteomes" id="UP000190657">
    <property type="component" value="Unassembled WGS sequence"/>
</dbReference>
<evidence type="ECO:0000259" key="7">
    <source>
        <dbReference type="Pfam" id="PF05154"/>
    </source>
</evidence>
<name>A0A1T4MCZ2_9FIRM</name>
<evidence type="ECO:0000313" key="8">
    <source>
        <dbReference type="EMBL" id="SJZ64658.1"/>
    </source>
</evidence>
<feature type="region of interest" description="Disordered" evidence="5">
    <location>
        <begin position="25"/>
        <end position="73"/>
    </location>
</feature>
<evidence type="ECO:0000256" key="4">
    <source>
        <dbReference type="ARBA" id="ARBA00023136"/>
    </source>
</evidence>
<dbReference type="STRING" id="290054.SAMN02745114_01225"/>
<protein>
    <submittedName>
        <fullName evidence="8">TM2 domain-containing membrane protein YozV</fullName>
    </submittedName>
</protein>
<feature type="compositionally biased region" description="Polar residues" evidence="5">
    <location>
        <begin position="49"/>
        <end position="60"/>
    </location>
</feature>
<evidence type="ECO:0000256" key="2">
    <source>
        <dbReference type="ARBA" id="ARBA00022692"/>
    </source>
</evidence>
<accession>A0A1T4MCZ2</accession>
<keyword evidence="3 6" id="KW-1133">Transmembrane helix</keyword>
<keyword evidence="9" id="KW-1185">Reference proteome</keyword>